<feature type="coiled-coil region" evidence="1">
    <location>
        <begin position="245"/>
        <end position="272"/>
    </location>
</feature>
<gene>
    <name evidence="3" type="ORF">TCIL3000_10_920</name>
</gene>
<organism evidence="3">
    <name type="scientific">Trypanosoma congolense (strain IL3000)</name>
    <dbReference type="NCBI Taxonomy" id="1068625"/>
    <lineage>
        <taxon>Eukaryota</taxon>
        <taxon>Discoba</taxon>
        <taxon>Euglenozoa</taxon>
        <taxon>Kinetoplastea</taxon>
        <taxon>Metakinetoplastina</taxon>
        <taxon>Trypanosomatida</taxon>
        <taxon>Trypanosomatidae</taxon>
        <taxon>Trypanosoma</taxon>
        <taxon>Nannomonas</taxon>
    </lineage>
</organism>
<feature type="region of interest" description="Disordered" evidence="2">
    <location>
        <begin position="557"/>
        <end position="609"/>
    </location>
</feature>
<sequence length="609" mass="67312">MLFAERKRKQRLTGKIGHDDGEYEIDRHCNVGILPLGKGHNTPRAANKTPSSDPAYQYRHQHLHHGESPQRQHDMLVAQPNPNFNMRQDGRNNIVMDDYYNGCVAARPNPLPLIDPPHYAAPRLLSPAVINRTPIRFRPVLNVCPPAHQALNTPLYAADYHRSPRLVGDGNPVVSNNLPSLRLPSSSAPPQGAEMPFVPVVNSGRRSRSRSDPYRPRSAAVGPLPTLSVSDDPAEEKRLARMRAIELQQENVRLFEERKRQQKIERQQQMEEDRRQEELARAERARIGRMERAEMERERQEIAGKVGKGRGAGRSNWTSDEQLRNDLLQQIKEKKERKEEERRAELEEQREMEGLANATCNKFYGGANVDDSRGTREQSPEPLDHTAPCAEPLSNSDGLNRTPVKDSNVSAVNFFQPSLPTHALAAEPFAPPKPFAPFRLDPVLPIKRPGEIGGIPFISPMGAIGTDVMPSHLPPLPPVDVVLSGDSAPTPATAQLETNLRDMITEHESITRMLKSEIKTKSVDIPLYRPRALSHTKVASPFSAGSKLQFTSFAAPPPRGGTSFRGAGELGFGAPSVATHDHASEDLSAEPSTFVGAQPSNKAANKSNG</sequence>
<feature type="region of interest" description="Disordered" evidence="2">
    <location>
        <begin position="36"/>
        <end position="55"/>
    </location>
</feature>
<feature type="region of interest" description="Disordered" evidence="2">
    <location>
        <begin position="203"/>
        <end position="231"/>
    </location>
</feature>
<evidence type="ECO:0000313" key="3">
    <source>
        <dbReference type="EMBL" id="CCC93333.1"/>
    </source>
</evidence>
<evidence type="ECO:0000256" key="2">
    <source>
        <dbReference type="SAM" id="MobiDB-lite"/>
    </source>
</evidence>
<feature type="region of interest" description="Disordered" evidence="2">
    <location>
        <begin position="363"/>
        <end position="400"/>
    </location>
</feature>
<evidence type="ECO:0000256" key="1">
    <source>
        <dbReference type="SAM" id="Coils"/>
    </source>
</evidence>
<dbReference type="AlphaFoldDB" id="G0UVB8"/>
<feature type="compositionally biased region" description="Polar residues" evidence="2">
    <location>
        <begin position="598"/>
        <end position="609"/>
    </location>
</feature>
<keyword evidence="1" id="KW-0175">Coiled coil</keyword>
<dbReference type="CDD" id="cd22249">
    <property type="entry name" value="UDM1_RNF168_RNF169-like"/>
    <property type="match status" value="1"/>
</dbReference>
<reference evidence="3" key="1">
    <citation type="journal article" date="2012" name="Proc. Natl. Acad. Sci. U.S.A.">
        <title>Antigenic diversity is generated by distinct evolutionary mechanisms in African trypanosome species.</title>
        <authorList>
            <person name="Jackson A.P."/>
            <person name="Berry A."/>
            <person name="Aslett M."/>
            <person name="Allison H.C."/>
            <person name="Burton P."/>
            <person name="Vavrova-Anderson J."/>
            <person name="Brown R."/>
            <person name="Browne H."/>
            <person name="Corton N."/>
            <person name="Hauser H."/>
            <person name="Gamble J."/>
            <person name="Gilderthorp R."/>
            <person name="Marcello L."/>
            <person name="McQuillan J."/>
            <person name="Otto T.D."/>
            <person name="Quail M.A."/>
            <person name="Sanders M.J."/>
            <person name="van Tonder A."/>
            <person name="Ginger M.L."/>
            <person name="Field M.C."/>
            <person name="Barry J.D."/>
            <person name="Hertz-Fowler C."/>
            <person name="Berriman M."/>
        </authorList>
    </citation>
    <scope>NUCLEOTIDE SEQUENCE</scope>
    <source>
        <strain evidence="3">IL3000</strain>
    </source>
</reference>
<protein>
    <submittedName>
        <fullName evidence="3">Uncharacterized protein TCIL3000_10_920</fullName>
    </submittedName>
</protein>
<proteinExistence type="predicted"/>
<dbReference type="EMBL" id="HE575323">
    <property type="protein sequence ID" value="CCC93333.1"/>
    <property type="molecule type" value="Genomic_DNA"/>
</dbReference>
<dbReference type="VEuPathDB" id="TriTrypDB:TcIL3000_10_920"/>
<name>G0UVB8_TRYCI</name>
<accession>G0UVB8</accession>
<feature type="compositionally biased region" description="Basic and acidic residues" evidence="2">
    <location>
        <begin position="370"/>
        <end position="384"/>
    </location>
</feature>
<feature type="region of interest" description="Disordered" evidence="2">
    <location>
        <begin position="331"/>
        <end position="350"/>
    </location>
</feature>
<feature type="compositionally biased region" description="Basic and acidic residues" evidence="2">
    <location>
        <begin position="293"/>
        <end position="302"/>
    </location>
</feature>
<feature type="region of interest" description="Disordered" evidence="2">
    <location>
        <begin position="293"/>
        <end position="323"/>
    </location>
</feature>